<keyword evidence="2" id="KW-0067">ATP-binding</keyword>
<sequence length="1148" mass="123934">MEVDCRKPKILRLVDDVAVSSSIEIRSEELTLIGSNSRLLFQRDIEPSSAPSSWSRNEASPKPEQKPTPKVRNDGLSGAEFMFNVLNSTFSVSGVHAVLTSERCGVCCVSGSTVRFSSSSIISAGDYSPFMVRMSRNEGTTFKSTIVLADVIHHSSSDHVAPFVGLGKPQASLTSSTSPQLSDLSATAESIVVVGTGLTLESKHLIGGTGPLFSFGLTEQSSSLAVSGYEMQIETSLLESSLVNVTCSSRISPSTQLFGNEVNQRVVGSCVDQSTNHDSGTGMMSPNMGGNVLCLNTSFSSCISQRNEELHFSFETRTESEIDRLSDVTEEVSLITFTLCTFNDMTFDGDSYEGGAAIYLPYTSSSLTVRTCFFHKCTCDVAFGGSISVGDISSISIDNCFFELSVAVVGGAAALASNDITMSNCAFVECSSSIHGGGIYFESVSSLMISFVQFRECSAQTVYQDRVYGNDICFFLSLSTEVTADSFECCDSTSDSTPTIKSVDVSFNGSAATVTVETDQATKGTMGVLLDGSNVPRLVHVVIGEPTKMATVASVVVSSGKKGILPIDTTYSPRKWSLAPFMLPTVRTADATLKDVNSTEIVLKGVSFEEGSYWMVVENEETERTITLTRSDSTTLTGAASLSLSNGEVSLEWGTQYEVRRVVWLLPDGETEEEVRRSKTITFKTPPDSPLIPPSLLTDVSAHIIQSNQRFAFIYLHFDREVSGSYDFVVEERGEDVTFSIVVESAGTTGETEEFVVVGDSRILTDDTTYTIKSLVATPGSSSTPVVMNDTISFHIPKSSFVPPQEPEEPKSDDDKKAMSPEMKKLLSWLIPLIVSISFVLIVIIVILVLVNRRRAKAINAKSEMEEQEPVELEKVEDVGVDCSNGVIRAEGMSHSNFKPDNSLLPTEMEPQQSSKADVLGELVEVMKCSGDFAVSTVRMDTTLYSVIHTDKKEIGKRSIGLQIVNGLKQVVAHRGQSDVLTQLSSHWILLDSAGNVHLKLDMNSTEAEQAALLTQKQRNAHAVGAEREKCGMNGLRWRAPEVAAGSGQVDGQNASVFSLGLILWEIETGLVPYGEVDAIVAQKQSGTGIAPKLSDLHDDEFVAMLARCLSVNPKERPTLTEVGEFLSSHTNESGIAESRNMAKTQVG</sequence>
<dbReference type="SMART" id="SM00220">
    <property type="entry name" value="S_TKc"/>
    <property type="match status" value="1"/>
</dbReference>
<evidence type="ECO:0000313" key="7">
    <source>
        <dbReference type="Proteomes" id="UP001281761"/>
    </source>
</evidence>
<dbReference type="Proteomes" id="UP001281761">
    <property type="component" value="Unassembled WGS sequence"/>
</dbReference>
<proteinExistence type="predicted"/>
<reference evidence="6 7" key="1">
    <citation type="journal article" date="2022" name="bioRxiv">
        <title>Genomics of Preaxostyla Flagellates Illuminates Evolutionary Transitions and the Path Towards Mitochondrial Loss.</title>
        <authorList>
            <person name="Novak L.V.F."/>
            <person name="Treitli S.C."/>
            <person name="Pyrih J."/>
            <person name="Halakuc P."/>
            <person name="Pipaliya S.V."/>
            <person name="Vacek V."/>
            <person name="Brzon O."/>
            <person name="Soukal P."/>
            <person name="Eme L."/>
            <person name="Dacks J.B."/>
            <person name="Karnkowska A."/>
            <person name="Elias M."/>
            <person name="Hampl V."/>
        </authorList>
    </citation>
    <scope>NUCLEOTIDE SEQUENCE [LARGE SCALE GENOMIC DNA]</scope>
    <source>
        <strain evidence="6">NAU3</strain>
        <tissue evidence="6">Gut</tissue>
    </source>
</reference>
<dbReference type="Gene3D" id="2.160.20.10">
    <property type="entry name" value="Single-stranded right-handed beta-helix, Pectin lyase-like"/>
    <property type="match status" value="1"/>
</dbReference>
<dbReference type="PROSITE" id="PS50011">
    <property type="entry name" value="PROTEIN_KINASE_DOM"/>
    <property type="match status" value="1"/>
</dbReference>
<dbReference type="InterPro" id="IPR012334">
    <property type="entry name" value="Pectin_lyas_fold"/>
</dbReference>
<evidence type="ECO:0000256" key="3">
    <source>
        <dbReference type="SAM" id="MobiDB-lite"/>
    </source>
</evidence>
<gene>
    <name evidence="6" type="ORF">BLNAU_9665</name>
</gene>
<dbReference type="SUPFAM" id="SSF51126">
    <property type="entry name" value="Pectin lyase-like"/>
    <property type="match status" value="1"/>
</dbReference>
<keyword evidence="7" id="KW-1185">Reference proteome</keyword>
<dbReference type="InterPro" id="IPR011050">
    <property type="entry name" value="Pectin_lyase_fold/virulence"/>
</dbReference>
<dbReference type="Gene3D" id="1.10.510.10">
    <property type="entry name" value="Transferase(Phosphotransferase) domain 1"/>
    <property type="match status" value="1"/>
</dbReference>
<protein>
    <recommendedName>
        <fullName evidence="5">Protein kinase domain-containing protein</fullName>
    </recommendedName>
</protein>
<dbReference type="Pfam" id="PF07714">
    <property type="entry name" value="PK_Tyr_Ser-Thr"/>
    <property type="match status" value="1"/>
</dbReference>
<feature type="region of interest" description="Disordered" evidence="3">
    <location>
        <begin position="48"/>
        <end position="73"/>
    </location>
</feature>
<feature type="domain" description="Protein kinase" evidence="5">
    <location>
        <begin position="715"/>
        <end position="1127"/>
    </location>
</feature>
<keyword evidence="1" id="KW-0547">Nucleotide-binding</keyword>
<organism evidence="6 7">
    <name type="scientific">Blattamonas nauphoetae</name>
    <dbReference type="NCBI Taxonomy" id="2049346"/>
    <lineage>
        <taxon>Eukaryota</taxon>
        <taxon>Metamonada</taxon>
        <taxon>Preaxostyla</taxon>
        <taxon>Oxymonadida</taxon>
        <taxon>Blattamonas</taxon>
    </lineage>
</organism>
<dbReference type="SUPFAM" id="SSF56112">
    <property type="entry name" value="Protein kinase-like (PK-like)"/>
    <property type="match status" value="1"/>
</dbReference>
<keyword evidence="4" id="KW-1133">Transmembrane helix</keyword>
<comment type="caution">
    <text evidence="6">The sequence shown here is derived from an EMBL/GenBank/DDBJ whole genome shotgun (WGS) entry which is preliminary data.</text>
</comment>
<dbReference type="EMBL" id="JARBJD010000067">
    <property type="protein sequence ID" value="KAK2955437.1"/>
    <property type="molecule type" value="Genomic_DNA"/>
</dbReference>
<dbReference type="PANTHER" id="PTHR44329:SF298">
    <property type="entry name" value="MIXED LINEAGE KINASE DOMAIN-LIKE PROTEIN"/>
    <property type="match status" value="1"/>
</dbReference>
<evidence type="ECO:0000256" key="4">
    <source>
        <dbReference type="SAM" id="Phobius"/>
    </source>
</evidence>
<dbReference type="PANTHER" id="PTHR44329">
    <property type="entry name" value="SERINE/THREONINE-PROTEIN KINASE TNNI3K-RELATED"/>
    <property type="match status" value="1"/>
</dbReference>
<evidence type="ECO:0000256" key="1">
    <source>
        <dbReference type="ARBA" id="ARBA00022741"/>
    </source>
</evidence>
<dbReference type="InterPro" id="IPR051681">
    <property type="entry name" value="Ser/Thr_Kinases-Pseudokinases"/>
</dbReference>
<dbReference type="InterPro" id="IPR001245">
    <property type="entry name" value="Ser-Thr/Tyr_kinase_cat_dom"/>
</dbReference>
<evidence type="ECO:0000313" key="6">
    <source>
        <dbReference type="EMBL" id="KAK2955437.1"/>
    </source>
</evidence>
<name>A0ABQ9XVE3_9EUKA</name>
<accession>A0ABQ9XVE3</accession>
<evidence type="ECO:0000256" key="2">
    <source>
        <dbReference type="ARBA" id="ARBA00022840"/>
    </source>
</evidence>
<dbReference type="InterPro" id="IPR011009">
    <property type="entry name" value="Kinase-like_dom_sf"/>
</dbReference>
<feature type="transmembrane region" description="Helical" evidence="4">
    <location>
        <begin position="826"/>
        <end position="851"/>
    </location>
</feature>
<feature type="compositionally biased region" description="Basic and acidic residues" evidence="3">
    <location>
        <begin position="808"/>
        <end position="817"/>
    </location>
</feature>
<evidence type="ECO:0000259" key="5">
    <source>
        <dbReference type="PROSITE" id="PS50011"/>
    </source>
</evidence>
<feature type="compositionally biased region" description="Basic and acidic residues" evidence="3">
    <location>
        <begin position="59"/>
        <end position="73"/>
    </location>
</feature>
<dbReference type="InterPro" id="IPR000719">
    <property type="entry name" value="Prot_kinase_dom"/>
</dbReference>
<keyword evidence="4" id="KW-0472">Membrane</keyword>
<feature type="region of interest" description="Disordered" evidence="3">
    <location>
        <begin position="797"/>
        <end position="817"/>
    </location>
</feature>
<feature type="compositionally biased region" description="Polar residues" evidence="3">
    <location>
        <begin position="49"/>
        <end position="58"/>
    </location>
</feature>
<keyword evidence="4" id="KW-0812">Transmembrane</keyword>